<feature type="region of interest" description="Disordered" evidence="1">
    <location>
        <begin position="654"/>
        <end position="765"/>
    </location>
</feature>
<evidence type="ECO:0000256" key="1">
    <source>
        <dbReference type="SAM" id="MobiDB-lite"/>
    </source>
</evidence>
<feature type="compositionally biased region" description="Low complexity" evidence="1">
    <location>
        <begin position="689"/>
        <end position="707"/>
    </location>
</feature>
<feature type="compositionally biased region" description="Low complexity" evidence="1">
    <location>
        <begin position="662"/>
        <end position="672"/>
    </location>
</feature>
<feature type="compositionally biased region" description="Low complexity" evidence="1">
    <location>
        <begin position="494"/>
        <end position="508"/>
    </location>
</feature>
<feature type="region of interest" description="Disordered" evidence="1">
    <location>
        <begin position="475"/>
        <end position="508"/>
    </location>
</feature>
<dbReference type="AlphaFoldDB" id="D8Q6K7"/>
<sequence length="765" mass="82684">MAAGNEGPHATVRKEHQAFARKLYQIEKDARALLKGQEPTVLNLVRGIQRDKTRATILKKKLISLSDAIAQARKMRETGPWAPTAAIQGAMFFLFDCLKASDPESKWYALQEIARPRYVINVVGLDIPTHDATLRAADRDRVPRRANEDLDVLLLQQPQLPADYVAVEAKRCGLGEVKLSGSHPGQKAHRNDKNKGVTKRKRAAKRKVATDSDSDEAEVEEPEPARKRTRSQTKAAASTSKGKGRAKAGPSSARGRRGKKVATPSDVEEEEEEERSQPESEERDVVPPVRFRVDWDRRPRDADGELLPYVETEDDAQMLEEQAEYQRDLFDQFLALLPSASAVLKTALREVAHCDLPAARKIVKYLKTHVEELRALDAKVVEHYEGNKEKLVAALDGVMVIMDFKQVHDKRPIMAHCLTVCYTATDSLAPGESADDFYRGLSATKRSLQEIVSKLKAEETASKDADDVVMHDADAPAVAESSKGKGKARRNRKGAAAGPSAPDASEPSAPIADSLAVAAESGSLKRSGSPTEGDRPAKMYVWDASASGFSQYGTQGLMVEGMYGANPIATALGEGASAIFDRANTLGRQSYGDGEFDLGVVVHSLAQVTAVLNASALNLGALCAAHTAMDGTRRTLSKVYRRATAREVFSKFDASDNEGVPGSRRTSRSTGSETVQKVDDEARAKRDASPATAARAEAALTNALAADSEAELDDAIPRLARPSSSKKEASRSSSRAAKKSGKPTTRSSAKETEEETPAIATLPAA</sequence>
<dbReference type="Proteomes" id="UP000007431">
    <property type="component" value="Unassembled WGS sequence"/>
</dbReference>
<evidence type="ECO:0000313" key="3">
    <source>
        <dbReference type="Proteomes" id="UP000007431"/>
    </source>
</evidence>
<protein>
    <submittedName>
        <fullName evidence="2">Uncharacterized protein</fullName>
    </submittedName>
</protein>
<feature type="compositionally biased region" description="Basic and acidic residues" evidence="1">
    <location>
        <begin position="275"/>
        <end position="287"/>
    </location>
</feature>
<organism evidence="3">
    <name type="scientific">Schizophyllum commune (strain H4-8 / FGSC 9210)</name>
    <name type="common">Split gill fungus</name>
    <dbReference type="NCBI Taxonomy" id="578458"/>
    <lineage>
        <taxon>Eukaryota</taxon>
        <taxon>Fungi</taxon>
        <taxon>Dikarya</taxon>
        <taxon>Basidiomycota</taxon>
        <taxon>Agaricomycotina</taxon>
        <taxon>Agaricomycetes</taxon>
        <taxon>Agaricomycetidae</taxon>
        <taxon>Agaricales</taxon>
        <taxon>Schizophyllaceae</taxon>
        <taxon>Schizophyllum</taxon>
    </lineage>
</organism>
<accession>D8Q6K7</accession>
<evidence type="ECO:0000313" key="2">
    <source>
        <dbReference type="EMBL" id="EFI96653.1"/>
    </source>
</evidence>
<dbReference type="HOGENOM" id="CLU_364915_0_0_1"/>
<dbReference type="EMBL" id="GL377307">
    <property type="protein sequence ID" value="EFI96653.1"/>
    <property type="molecule type" value="Genomic_DNA"/>
</dbReference>
<name>D8Q6K7_SCHCM</name>
<feature type="compositionally biased region" description="Basic residues" evidence="1">
    <location>
        <begin position="196"/>
        <end position="207"/>
    </location>
</feature>
<proteinExistence type="predicted"/>
<feature type="compositionally biased region" description="Basic and acidic residues" evidence="1">
    <location>
        <begin position="676"/>
        <end position="688"/>
    </location>
</feature>
<keyword evidence="3" id="KW-1185">Reference proteome</keyword>
<gene>
    <name evidence="2" type="ORF">SCHCODRAFT_235712</name>
</gene>
<feature type="compositionally biased region" description="Acidic residues" evidence="1">
    <location>
        <begin position="212"/>
        <end position="222"/>
    </location>
</feature>
<dbReference type="InParanoid" id="D8Q6K7"/>
<feature type="compositionally biased region" description="Basic residues" evidence="1">
    <location>
        <begin position="484"/>
        <end position="493"/>
    </location>
</feature>
<feature type="compositionally biased region" description="Polar residues" evidence="1">
    <location>
        <begin position="232"/>
        <end position="241"/>
    </location>
</feature>
<feature type="region of interest" description="Disordered" evidence="1">
    <location>
        <begin position="177"/>
        <end position="287"/>
    </location>
</feature>
<reference evidence="2 3" key="1">
    <citation type="journal article" date="2010" name="Nat. Biotechnol.">
        <title>Genome sequence of the model mushroom Schizophyllum commune.</title>
        <authorList>
            <person name="Ohm R.A."/>
            <person name="de Jong J.F."/>
            <person name="Lugones L.G."/>
            <person name="Aerts A."/>
            <person name="Kothe E."/>
            <person name="Stajich J.E."/>
            <person name="de Vries R.P."/>
            <person name="Record E."/>
            <person name="Levasseur A."/>
            <person name="Baker S.E."/>
            <person name="Bartholomew K.A."/>
            <person name="Coutinho P.M."/>
            <person name="Erdmann S."/>
            <person name="Fowler T.J."/>
            <person name="Gathman A.C."/>
            <person name="Lombard V."/>
            <person name="Henrissat B."/>
            <person name="Knabe N."/>
            <person name="Kuees U."/>
            <person name="Lilly W.W."/>
            <person name="Lindquist E."/>
            <person name="Lucas S."/>
            <person name="Magnuson J.K."/>
            <person name="Piumi F."/>
            <person name="Raudaskoski M."/>
            <person name="Salamov A."/>
            <person name="Schmutz J."/>
            <person name="Schwarze F.W.M.R."/>
            <person name="vanKuyk P.A."/>
            <person name="Horton J.S."/>
            <person name="Grigoriev I.V."/>
            <person name="Woesten H.A.B."/>
        </authorList>
    </citation>
    <scope>NUCLEOTIDE SEQUENCE [LARGE SCALE GENOMIC DNA]</scope>
    <source>
        <strain evidence="3">H4-8 / FGSC 9210</strain>
    </source>
</reference>